<dbReference type="AlphaFoldDB" id="W1NVJ6"/>
<dbReference type="EMBL" id="KI395026">
    <property type="protein sequence ID" value="ERM99358.1"/>
    <property type="molecule type" value="Genomic_DNA"/>
</dbReference>
<dbReference type="Proteomes" id="UP000017836">
    <property type="component" value="Unassembled WGS sequence"/>
</dbReference>
<keyword evidence="2" id="KW-1185">Reference proteome</keyword>
<evidence type="ECO:0000313" key="2">
    <source>
        <dbReference type="Proteomes" id="UP000017836"/>
    </source>
</evidence>
<reference evidence="2" key="1">
    <citation type="journal article" date="2013" name="Science">
        <title>The Amborella genome and the evolution of flowering plants.</title>
        <authorList>
            <consortium name="Amborella Genome Project"/>
        </authorList>
    </citation>
    <scope>NUCLEOTIDE SEQUENCE [LARGE SCALE GENOMIC DNA]</scope>
</reference>
<protein>
    <submittedName>
        <fullName evidence="1">Uncharacterized protein</fullName>
    </submittedName>
</protein>
<gene>
    <name evidence="1" type="ORF">AMTR_s00108p00141880</name>
</gene>
<dbReference type="HOGENOM" id="CLU_1196299_0_0_1"/>
<organism evidence="1 2">
    <name type="scientific">Amborella trichopoda</name>
    <dbReference type="NCBI Taxonomy" id="13333"/>
    <lineage>
        <taxon>Eukaryota</taxon>
        <taxon>Viridiplantae</taxon>
        <taxon>Streptophyta</taxon>
        <taxon>Embryophyta</taxon>
        <taxon>Tracheophyta</taxon>
        <taxon>Spermatophyta</taxon>
        <taxon>Magnoliopsida</taxon>
        <taxon>Amborellales</taxon>
        <taxon>Amborellaceae</taxon>
        <taxon>Amborella</taxon>
    </lineage>
</organism>
<dbReference type="Gramene" id="ERM99358">
    <property type="protein sequence ID" value="ERM99358"/>
    <property type="gene ID" value="AMTR_s00108p00141880"/>
</dbReference>
<evidence type="ECO:0000313" key="1">
    <source>
        <dbReference type="EMBL" id="ERM99358.1"/>
    </source>
</evidence>
<sequence>MSRSTARARCYITGALWLQILHCRSELPEHLSSLPERVFKMSERCRIDKSLSERTVGLSERAFEPPECCPPLSERFGSRGVIARAHCRSVQSHCQSTHRSTILNHGTIVAVKASLPERGRPSPKRFGSRSFIAGARSSIAGALGLQKIHCRSMVLHRQSVVAPEASLPEHIAGAPSDTVGVRYRYAGALWVSQSTVRALWVSQSTAGAHMVTAGARVFTTGAQSFIVGALWL</sequence>
<accession>W1NVJ6</accession>
<proteinExistence type="predicted"/>
<name>W1NVJ6_AMBTC</name>